<dbReference type="Proteomes" id="UP000237347">
    <property type="component" value="Unassembled WGS sequence"/>
</dbReference>
<accession>A0AAW0J642</accession>
<evidence type="ECO:0000313" key="2">
    <source>
        <dbReference type="Proteomes" id="UP000237347"/>
    </source>
</evidence>
<organism evidence="1 2">
    <name type="scientific">Quercus suber</name>
    <name type="common">Cork oak</name>
    <dbReference type="NCBI Taxonomy" id="58331"/>
    <lineage>
        <taxon>Eukaryota</taxon>
        <taxon>Viridiplantae</taxon>
        <taxon>Streptophyta</taxon>
        <taxon>Embryophyta</taxon>
        <taxon>Tracheophyta</taxon>
        <taxon>Spermatophyta</taxon>
        <taxon>Magnoliopsida</taxon>
        <taxon>eudicotyledons</taxon>
        <taxon>Gunneridae</taxon>
        <taxon>Pentapetalae</taxon>
        <taxon>rosids</taxon>
        <taxon>fabids</taxon>
        <taxon>Fagales</taxon>
        <taxon>Fagaceae</taxon>
        <taxon>Quercus</taxon>
    </lineage>
</organism>
<comment type="caution">
    <text evidence="1">The sequence shown here is derived from an EMBL/GenBank/DDBJ whole genome shotgun (WGS) entry which is preliminary data.</text>
</comment>
<evidence type="ECO:0000313" key="1">
    <source>
        <dbReference type="EMBL" id="KAK7822212.1"/>
    </source>
</evidence>
<sequence>MNSIICRKSERLVCARFCRMAQKGNRVYEPKTAPMMQIVHELTQLRTFIGTKGQLVKICRNFILSESGSLQVINDGVTIARSIRLLEAIENGGCN</sequence>
<reference evidence="1 2" key="1">
    <citation type="journal article" date="2018" name="Sci. Data">
        <title>The draft genome sequence of cork oak.</title>
        <authorList>
            <person name="Ramos A.M."/>
            <person name="Usie A."/>
            <person name="Barbosa P."/>
            <person name="Barros P.M."/>
            <person name="Capote T."/>
            <person name="Chaves I."/>
            <person name="Simoes F."/>
            <person name="Abreu I."/>
            <person name="Carrasquinho I."/>
            <person name="Faro C."/>
            <person name="Guimaraes J.B."/>
            <person name="Mendonca D."/>
            <person name="Nobrega F."/>
            <person name="Rodrigues L."/>
            <person name="Saibo N.J.M."/>
            <person name="Varela M.C."/>
            <person name="Egas C."/>
            <person name="Matos J."/>
            <person name="Miguel C.M."/>
            <person name="Oliveira M.M."/>
            <person name="Ricardo C.P."/>
            <person name="Goncalves S."/>
        </authorList>
    </citation>
    <scope>NUCLEOTIDE SEQUENCE [LARGE SCALE GENOMIC DNA]</scope>
    <source>
        <strain evidence="2">cv. HL8</strain>
    </source>
</reference>
<keyword evidence="2" id="KW-1185">Reference proteome</keyword>
<gene>
    <name evidence="1" type="primary">RUB1_0</name>
    <name evidence="1" type="ORF">CFP56_036926</name>
</gene>
<proteinExistence type="predicted"/>
<dbReference type="EMBL" id="PKMF04000674">
    <property type="protein sequence ID" value="KAK7822212.1"/>
    <property type="molecule type" value="Genomic_DNA"/>
</dbReference>
<protein>
    <submittedName>
        <fullName evidence="1">Rubisco large subunit-binding protein subunit alpha</fullName>
    </submittedName>
</protein>
<dbReference type="AlphaFoldDB" id="A0AAW0J642"/>
<name>A0AAW0J642_QUESU</name>